<protein>
    <submittedName>
        <fullName evidence="2">Uncharacterized protein</fullName>
    </submittedName>
</protein>
<dbReference type="RefSeq" id="WP_108024579.1">
    <property type="nucleotide sequence ID" value="NZ_QBKR01000017.1"/>
</dbReference>
<accession>A0A2T6BQN1</accession>
<proteinExistence type="predicted"/>
<sequence length="153" mass="17000">MKPPKLYTNRRSPSRNQRSPRPAASSRNQTEESSISGRMEEIRNLSREITAATSKMEQWLAAMTNLSYALEDKNVLQDFIANLSKMQLKTPSGSKAESSKPPASAPSKGKEESTSNPSPFSKDGDSLYDLINAPGMEKIVDKVMKNRRGRKKP</sequence>
<evidence type="ECO:0000313" key="3">
    <source>
        <dbReference type="Proteomes" id="UP000244240"/>
    </source>
</evidence>
<name>A0A2T6BQN1_9BACL</name>
<gene>
    <name evidence="2" type="ORF">C8P63_11724</name>
</gene>
<dbReference type="Proteomes" id="UP000244240">
    <property type="component" value="Unassembled WGS sequence"/>
</dbReference>
<feature type="compositionally biased region" description="Low complexity" evidence="1">
    <location>
        <begin position="9"/>
        <end position="28"/>
    </location>
</feature>
<organism evidence="2 3">
    <name type="scientific">Melghirimyces profundicolus</name>
    <dbReference type="NCBI Taxonomy" id="1242148"/>
    <lineage>
        <taxon>Bacteria</taxon>
        <taxon>Bacillati</taxon>
        <taxon>Bacillota</taxon>
        <taxon>Bacilli</taxon>
        <taxon>Bacillales</taxon>
        <taxon>Thermoactinomycetaceae</taxon>
        <taxon>Melghirimyces</taxon>
    </lineage>
</organism>
<feature type="region of interest" description="Disordered" evidence="1">
    <location>
        <begin position="1"/>
        <end position="42"/>
    </location>
</feature>
<keyword evidence="3" id="KW-1185">Reference proteome</keyword>
<feature type="region of interest" description="Disordered" evidence="1">
    <location>
        <begin position="87"/>
        <end position="133"/>
    </location>
</feature>
<dbReference type="AlphaFoldDB" id="A0A2T6BQN1"/>
<reference evidence="2 3" key="1">
    <citation type="submission" date="2018-04" db="EMBL/GenBank/DDBJ databases">
        <title>Genomic Encyclopedia of Archaeal and Bacterial Type Strains, Phase II (KMG-II): from individual species to whole genera.</title>
        <authorList>
            <person name="Goeker M."/>
        </authorList>
    </citation>
    <scope>NUCLEOTIDE SEQUENCE [LARGE SCALE GENOMIC DNA]</scope>
    <source>
        <strain evidence="2 3">DSM 45787</strain>
    </source>
</reference>
<comment type="caution">
    <text evidence="2">The sequence shown here is derived from an EMBL/GenBank/DDBJ whole genome shotgun (WGS) entry which is preliminary data.</text>
</comment>
<dbReference type="OrthoDB" id="2988969at2"/>
<dbReference type="EMBL" id="QBKR01000017">
    <property type="protein sequence ID" value="PTX58277.1"/>
    <property type="molecule type" value="Genomic_DNA"/>
</dbReference>
<evidence type="ECO:0000313" key="2">
    <source>
        <dbReference type="EMBL" id="PTX58277.1"/>
    </source>
</evidence>
<feature type="compositionally biased region" description="Low complexity" evidence="1">
    <location>
        <begin position="91"/>
        <end position="107"/>
    </location>
</feature>
<evidence type="ECO:0000256" key="1">
    <source>
        <dbReference type="SAM" id="MobiDB-lite"/>
    </source>
</evidence>